<dbReference type="AlphaFoldDB" id="A0A9X1BQM6"/>
<comment type="caution">
    <text evidence="2">The sequence shown here is derived from an EMBL/GenBank/DDBJ whole genome shotgun (WGS) entry which is preliminary data.</text>
</comment>
<proteinExistence type="predicted"/>
<evidence type="ECO:0000313" key="2">
    <source>
        <dbReference type="EMBL" id="MBL0719836.1"/>
    </source>
</evidence>
<dbReference type="EMBL" id="JAERRA010000001">
    <property type="protein sequence ID" value="MBL0719836.1"/>
    <property type="molecule type" value="Genomic_DNA"/>
</dbReference>
<feature type="compositionally biased region" description="Low complexity" evidence="1">
    <location>
        <begin position="8"/>
        <end position="40"/>
    </location>
</feature>
<evidence type="ECO:0000256" key="1">
    <source>
        <dbReference type="SAM" id="MobiDB-lite"/>
    </source>
</evidence>
<dbReference type="Proteomes" id="UP000643207">
    <property type="component" value="Unassembled WGS sequence"/>
</dbReference>
<reference evidence="2 3" key="1">
    <citation type="submission" date="2021-01" db="EMBL/GenBank/DDBJ databases">
        <title>Piscinibacter sp. Jin2 Genome sequencing and assembly.</title>
        <authorList>
            <person name="Kim I."/>
        </authorList>
    </citation>
    <scope>NUCLEOTIDE SEQUENCE [LARGE SCALE GENOMIC DNA]</scope>
    <source>
        <strain evidence="2 3">Jin2</strain>
    </source>
</reference>
<organism evidence="2 3">
    <name type="scientific">Aquariibacter lacus</name>
    <dbReference type="NCBI Taxonomy" id="2801332"/>
    <lineage>
        <taxon>Bacteria</taxon>
        <taxon>Pseudomonadati</taxon>
        <taxon>Pseudomonadota</taxon>
        <taxon>Betaproteobacteria</taxon>
        <taxon>Burkholderiales</taxon>
        <taxon>Sphaerotilaceae</taxon>
        <taxon>Aquariibacter</taxon>
    </lineage>
</organism>
<name>A0A9X1BQM6_9BURK</name>
<feature type="region of interest" description="Disordered" evidence="1">
    <location>
        <begin position="1"/>
        <end position="57"/>
    </location>
</feature>
<gene>
    <name evidence="2" type="ORF">JI742_08035</name>
</gene>
<protein>
    <recommendedName>
        <fullName evidence="4">Peptidase C1A papain C-terminal domain-containing protein</fullName>
    </recommendedName>
</protein>
<dbReference type="Gene3D" id="3.90.70.10">
    <property type="entry name" value="Cysteine proteinases"/>
    <property type="match status" value="1"/>
</dbReference>
<accession>A0A9X1BQM6</accession>
<evidence type="ECO:0008006" key="4">
    <source>
        <dbReference type="Google" id="ProtNLM"/>
    </source>
</evidence>
<sequence>MASRRRPLASAEPAASPSDRKAAPAPAAKAARSLKPAKSSRLAKPAKKSAQAAPASVWKRVARPDAIDFRDRSYQPSVATVPPLSLMPEPGLPVENQGETNACTGFALATVVN</sequence>
<evidence type="ECO:0000313" key="3">
    <source>
        <dbReference type="Proteomes" id="UP000643207"/>
    </source>
</evidence>
<dbReference type="RefSeq" id="WP_201825382.1">
    <property type="nucleotide sequence ID" value="NZ_JAERRA010000001.1"/>
</dbReference>
<keyword evidence="3" id="KW-1185">Reference proteome</keyword>